<dbReference type="AlphaFoldDB" id="A0A6A7Y2H7"/>
<comment type="caution">
    <text evidence="2">The sequence shown here is derived from an EMBL/GenBank/DDBJ whole genome shotgun (WGS) entry which is preliminary data.</text>
</comment>
<evidence type="ECO:0000259" key="1">
    <source>
        <dbReference type="Pfam" id="PF01381"/>
    </source>
</evidence>
<dbReference type="InterPro" id="IPR013430">
    <property type="entry name" value="Toxin_antidote_HigA"/>
</dbReference>
<feature type="domain" description="HTH cro/C1-type" evidence="1">
    <location>
        <begin position="46"/>
        <end position="84"/>
    </location>
</feature>
<name>A0A6A7Y2H7_9HYPH</name>
<dbReference type="Proteomes" id="UP000332515">
    <property type="component" value="Unassembled WGS sequence"/>
</dbReference>
<dbReference type="InterPro" id="IPR001387">
    <property type="entry name" value="Cro/C1-type_HTH"/>
</dbReference>
<dbReference type="GO" id="GO:0003677">
    <property type="term" value="F:DNA binding"/>
    <property type="evidence" value="ECO:0007669"/>
    <property type="project" value="InterPro"/>
</dbReference>
<dbReference type="Gene3D" id="1.10.260.40">
    <property type="entry name" value="lambda repressor-like DNA-binding domains"/>
    <property type="match status" value="1"/>
</dbReference>
<evidence type="ECO:0000313" key="3">
    <source>
        <dbReference type="Proteomes" id="UP000332515"/>
    </source>
</evidence>
<dbReference type="InterPro" id="IPR010982">
    <property type="entry name" value="Lambda_DNA-bd_dom_sf"/>
</dbReference>
<dbReference type="NCBIfam" id="TIGR02607">
    <property type="entry name" value="antidote_HigA"/>
    <property type="match status" value="1"/>
</dbReference>
<reference evidence="2 3" key="1">
    <citation type="submission" date="2019-09" db="EMBL/GenBank/DDBJ databases">
        <title>Segnochrobactrum spirostomi gen. nov., sp. nov., isolated from the ciliate Spirostomum cf. yagiui and description of a novel family, Segnochrobactraceae fam. nov. within the order Rhizobiales of the class Alphaproteobacteria.</title>
        <authorList>
            <person name="Akter S."/>
            <person name="Shazib S.U.A."/>
            <person name="Shin M.K."/>
        </authorList>
    </citation>
    <scope>NUCLEOTIDE SEQUENCE [LARGE SCALE GENOMIC DNA]</scope>
    <source>
        <strain evidence="2 3">Sp-1</strain>
    </source>
</reference>
<sequence length="95" mass="10619">MAQVLHLEGRQRLRRRIVRLSLRSGQMPRNIPLTHPGIILKEDFFEPNGLSVYAVAKAIGVPRSRINEICHGRQGINASIALLIGRFSMLTCSDS</sequence>
<gene>
    <name evidence="2" type="ORF">F0357_04970</name>
</gene>
<protein>
    <submittedName>
        <fullName evidence="2">HigA family addiction module antidote protein</fullName>
    </submittedName>
</protein>
<dbReference type="CDD" id="cd00093">
    <property type="entry name" value="HTH_XRE"/>
    <property type="match status" value="1"/>
</dbReference>
<proteinExistence type="predicted"/>
<keyword evidence="3" id="KW-1185">Reference proteome</keyword>
<dbReference type="EMBL" id="VWNA01000001">
    <property type="protein sequence ID" value="MQT12029.1"/>
    <property type="molecule type" value="Genomic_DNA"/>
</dbReference>
<evidence type="ECO:0000313" key="2">
    <source>
        <dbReference type="EMBL" id="MQT12029.1"/>
    </source>
</evidence>
<dbReference type="SUPFAM" id="SSF47413">
    <property type="entry name" value="lambda repressor-like DNA-binding domains"/>
    <property type="match status" value="1"/>
</dbReference>
<dbReference type="Pfam" id="PF01381">
    <property type="entry name" value="HTH_3"/>
    <property type="match status" value="1"/>
</dbReference>
<accession>A0A6A7Y2H7</accession>
<organism evidence="2 3">
    <name type="scientific">Segnochrobactrum spirostomi</name>
    <dbReference type="NCBI Taxonomy" id="2608987"/>
    <lineage>
        <taxon>Bacteria</taxon>
        <taxon>Pseudomonadati</taxon>
        <taxon>Pseudomonadota</taxon>
        <taxon>Alphaproteobacteria</taxon>
        <taxon>Hyphomicrobiales</taxon>
        <taxon>Segnochrobactraceae</taxon>
        <taxon>Segnochrobactrum</taxon>
    </lineage>
</organism>